<dbReference type="RefSeq" id="WP_223792443.1">
    <property type="nucleotide sequence ID" value="NZ_JAIOUQ010000016.1"/>
</dbReference>
<accession>A0A8T5UT07</accession>
<dbReference type="InterPro" id="IPR006128">
    <property type="entry name" value="Lipoprotein_PsaA-like"/>
</dbReference>
<keyword evidence="4" id="KW-0812">Transmembrane</keyword>
<evidence type="ECO:0000313" key="5">
    <source>
        <dbReference type="EMBL" id="MBZ2166898.1"/>
    </source>
</evidence>
<evidence type="ECO:0000256" key="3">
    <source>
        <dbReference type="ARBA" id="ARBA00022729"/>
    </source>
</evidence>
<dbReference type="Proteomes" id="UP000825933">
    <property type="component" value="Unassembled WGS sequence"/>
</dbReference>
<dbReference type="PRINTS" id="PR00691">
    <property type="entry name" value="ADHESINB"/>
</dbReference>
<dbReference type="PANTHER" id="PTHR42953">
    <property type="entry name" value="HIGH-AFFINITY ZINC UPTAKE SYSTEM PROTEIN ZNUA-RELATED"/>
    <property type="match status" value="1"/>
</dbReference>
<comment type="similarity">
    <text evidence="1">Belongs to the bacterial solute-binding protein 9 family.</text>
</comment>
<reference evidence="6" key="1">
    <citation type="journal article" date="2022" name="Microbiol. Resour. Announc.">
        <title>Draft Genome Sequence of a Methanogenic Archaeon from West Spitsbergen Permafrost.</title>
        <authorList>
            <person name="Trubitsyn V."/>
            <person name="Rivkina E."/>
            <person name="Shcherbakova V."/>
        </authorList>
    </citation>
    <scope>NUCLEOTIDE SEQUENCE [LARGE SCALE GENOMIC DNA]</scope>
    <source>
        <strain evidence="6">VT</strain>
    </source>
</reference>
<sequence>MNKNRIIIVFIILIFTVTGLYYLASLKTETTNNAIGVVVTVGPEVEFVKAVGGDKVDVTLMVPPGADPHTYEPLPDQLNHVANSKMYIEVGTPIEFELNYMDKMKEINPHMVVVNSSKGIDLIPNTAEHENNSDPHVWVSPKNAKVMVQNVYQGLVQLDPNNTAYYTNNRDNYLKQLDELNINITNSLKGKENSQIIVYHPAWAYFCRDYNLTQIPIETGGKEPTSQEIASVIDLAKKNNIKVIFIEPQYSSKSADVIAAEINGKVVKIDDLAENYIENLNNVAKTFSSV</sequence>
<dbReference type="InterPro" id="IPR006127">
    <property type="entry name" value="ZnuA-like"/>
</dbReference>
<keyword evidence="4" id="KW-1133">Transmembrane helix</keyword>
<dbReference type="GO" id="GO:0007155">
    <property type="term" value="P:cell adhesion"/>
    <property type="evidence" value="ECO:0007669"/>
    <property type="project" value="InterPro"/>
</dbReference>
<dbReference type="EMBL" id="JAIOUQ010000016">
    <property type="protein sequence ID" value="MBZ2166898.1"/>
    <property type="molecule type" value="Genomic_DNA"/>
</dbReference>
<proteinExistence type="inferred from homology"/>
<keyword evidence="2" id="KW-0813">Transport</keyword>
<dbReference type="PRINTS" id="PR00690">
    <property type="entry name" value="ADHESNFAMILY"/>
</dbReference>
<keyword evidence="6" id="KW-1185">Reference proteome</keyword>
<keyword evidence="4" id="KW-0472">Membrane</keyword>
<dbReference type="PANTHER" id="PTHR42953:SF3">
    <property type="entry name" value="HIGH-AFFINITY ZINC UPTAKE SYSTEM PROTEIN ZNUA"/>
    <property type="match status" value="1"/>
</dbReference>
<dbReference type="SUPFAM" id="SSF53807">
    <property type="entry name" value="Helical backbone' metal receptor"/>
    <property type="match status" value="1"/>
</dbReference>
<dbReference type="InterPro" id="IPR050492">
    <property type="entry name" value="Bact_metal-bind_prot9"/>
</dbReference>
<gene>
    <name evidence="5" type="ORF">K8N75_12715</name>
</gene>
<evidence type="ECO:0000256" key="1">
    <source>
        <dbReference type="ARBA" id="ARBA00011028"/>
    </source>
</evidence>
<comment type="caution">
    <text evidence="5">The sequence shown here is derived from an EMBL/GenBank/DDBJ whole genome shotgun (WGS) entry which is preliminary data.</text>
</comment>
<dbReference type="AlphaFoldDB" id="A0A8T5UT07"/>
<protein>
    <submittedName>
        <fullName evidence="5">Zinc ABC transporter substrate-binding protein</fullName>
    </submittedName>
</protein>
<evidence type="ECO:0000313" key="6">
    <source>
        <dbReference type="Proteomes" id="UP000825933"/>
    </source>
</evidence>
<keyword evidence="3" id="KW-0732">Signal</keyword>
<organism evidence="5 6">
    <name type="scientific">Methanobacterium spitsbergense</name>
    <dbReference type="NCBI Taxonomy" id="2874285"/>
    <lineage>
        <taxon>Archaea</taxon>
        <taxon>Methanobacteriati</taxon>
        <taxon>Methanobacteriota</taxon>
        <taxon>Methanomada group</taxon>
        <taxon>Methanobacteria</taxon>
        <taxon>Methanobacteriales</taxon>
        <taxon>Methanobacteriaceae</taxon>
        <taxon>Methanobacterium</taxon>
    </lineage>
</organism>
<evidence type="ECO:0000256" key="2">
    <source>
        <dbReference type="ARBA" id="ARBA00022448"/>
    </source>
</evidence>
<dbReference type="Gene3D" id="3.40.50.1980">
    <property type="entry name" value="Nitrogenase molybdenum iron protein domain"/>
    <property type="match status" value="2"/>
</dbReference>
<dbReference type="GO" id="GO:0046872">
    <property type="term" value="F:metal ion binding"/>
    <property type="evidence" value="ECO:0007669"/>
    <property type="project" value="InterPro"/>
</dbReference>
<dbReference type="GO" id="GO:0030001">
    <property type="term" value="P:metal ion transport"/>
    <property type="evidence" value="ECO:0007669"/>
    <property type="project" value="InterPro"/>
</dbReference>
<dbReference type="InterPro" id="IPR006129">
    <property type="entry name" value="AdhesinB"/>
</dbReference>
<dbReference type="Pfam" id="PF01297">
    <property type="entry name" value="ZnuA"/>
    <property type="match status" value="1"/>
</dbReference>
<feature type="transmembrane region" description="Helical" evidence="4">
    <location>
        <begin position="7"/>
        <end position="24"/>
    </location>
</feature>
<evidence type="ECO:0000256" key="4">
    <source>
        <dbReference type="SAM" id="Phobius"/>
    </source>
</evidence>
<name>A0A8T5UT07_9EURY</name>